<organism evidence="1 2">
    <name type="scientific">Collinsella aerofaciens (strain ATCC 25986 / DSM 3979 / JCM 10188 / KCTC 3647 / NCTC 11838 / VPI 1003)</name>
    <dbReference type="NCBI Taxonomy" id="411903"/>
    <lineage>
        <taxon>Bacteria</taxon>
        <taxon>Bacillati</taxon>
        <taxon>Actinomycetota</taxon>
        <taxon>Coriobacteriia</taxon>
        <taxon>Coriobacteriales</taxon>
        <taxon>Coriobacteriaceae</taxon>
        <taxon>Collinsella</taxon>
    </lineage>
</organism>
<dbReference type="AlphaFoldDB" id="A4E9G9"/>
<name>A4E9G9_COLAA</name>
<gene>
    <name evidence="1" type="ORF">COLAER_01070</name>
</gene>
<evidence type="ECO:0008006" key="3">
    <source>
        <dbReference type="Google" id="ProtNLM"/>
    </source>
</evidence>
<sequence>MHGLDVQCEGANLLDENLEGLGDTRDRNVLALDDGLVGLDTAHGIVGLDGQDLLQDVGSTVSVQCPNFHLAEALAAELSLAAQRLLGNQAVRAGRTGVDLVVDHVAELEDVGRTHGNGLAELLAGAAVEQAGLAALVKLGDELGAHVIAKGSGSLVEHVLVGTTDDLGDLVLLGAVEDGRGGEERTGDVLVGVGLLGIPTARSSPAKVALEQLADVHTRRNAQRVEDNVDRGTVSHVGHVLDRQNVADNTLVAVAAGDLIALLDLTTLGDVDAHLLVDAGGQVVAVLAAKADDVDDAAVSAVRHLKGGVADVVGLGTEDGAQQALLGGQSALALRRDLADQDVARADLGADADDAVLVEVGKHVLGEVRDLAGDLLGAELGVAGVDLVTGDVDGRQQVLGHQALGHDDTVLVVKAFPRHVGHGEVLTQCELAVIGRRTVGQRLALLNGVTNANERTVVDAGGLVGALVLGQVVLVHAAGMLDDDLGGVGKDDLAGVLGQGDLAGVQSGATLHAGTDIGSGGVNQRHGLTLHVGAHQRTLGVIVLKERDQRGCDGEHLTRRDVHVVDVLDGHVGGSAEGAVEVAGTGDHGVRTDDLTLGIGRDELVGLGIERRVGRRDDVLLFLVSGHPVDLIGGNAVLDATERGLDEAILVDAGVEGERADQADVGAFGGLDRAHAAVVRIVNVADGRRHVGAAAGAGLVAGKTTRAECGQTALVGQTGQGVRLVHELRELRGTEELLDGGHDRADVDERLWGDLVDVLGAHALADDALHTAHADTELVGDELADGADTAVTEVVDVVNLEALLAGSEGQQVAQRRDDILVGEHRDLFLGGEVELLVDLVTTDAGQIIALRVKEQALEQAAGSIHGGRLARTQATVDLDEGVLASEGGVALQGALDHIGVAEQLDDVVVGDGDAKGAQEHRGALLALTVDGDHELVALVDLKLKPGTAGRDDLGLVDLLARIHLGAVVHARGADELRDDDTLGTVDDEGALIGHHGEVAHEDELLLDLAGLLVGETDVGQKRSLIGHILLAALLDGVRGVAELMLAEGNLENMVLALDGAGFLERLTKALVLKTLKGFPLNRDKVGELHGLRDFPEADALALSGSVCVGHQVFPPSRKCSVGWRGIASPVIAT</sequence>
<dbReference type="Proteomes" id="UP000002979">
    <property type="component" value="Unassembled WGS sequence"/>
</dbReference>
<accession>A4E9G9</accession>
<protein>
    <recommendedName>
        <fullName evidence="3">NAD-specific glutamate dehydrogenase</fullName>
    </recommendedName>
</protein>
<dbReference type="AntiFam" id="ANF00129">
    <property type="entry name" value="Shadow ORF (opposite rpoB)"/>
</dbReference>
<comment type="caution">
    <text evidence="1">The sequence shown here is derived from an EMBL/GenBank/DDBJ whole genome shotgun (WGS) entry which is preliminary data.</text>
</comment>
<evidence type="ECO:0000313" key="1">
    <source>
        <dbReference type="EMBL" id="EBA39915.1"/>
    </source>
</evidence>
<reference evidence="1 2" key="1">
    <citation type="submission" date="2007-01" db="EMBL/GenBank/DDBJ databases">
        <title>Draft genome sequence of Collinsella aerofaciens (ATCC 25986).</title>
        <authorList>
            <person name="Sudarsanam P."/>
            <person name="Ley R."/>
            <person name="Guruge J."/>
            <person name="Turnbaugh P.J."/>
            <person name="Mahowald M."/>
            <person name="Liep D."/>
            <person name="Gordon J."/>
        </authorList>
    </citation>
    <scope>NUCLEOTIDE SEQUENCE [LARGE SCALE GENOMIC DNA]</scope>
    <source>
        <strain evidence="2">ATCC 25986 / DSM 3979 / JCM 10188 / KCTC 3647 / NCTC 11838 / VPI 1003</strain>
    </source>
</reference>
<dbReference type="EMBL" id="AAVN02000003">
    <property type="protein sequence ID" value="EBA39915.1"/>
    <property type="molecule type" value="Genomic_DNA"/>
</dbReference>
<proteinExistence type="predicted"/>
<evidence type="ECO:0000313" key="2">
    <source>
        <dbReference type="Proteomes" id="UP000002979"/>
    </source>
</evidence>
<reference evidence="1 2" key="2">
    <citation type="submission" date="2007-04" db="EMBL/GenBank/DDBJ databases">
        <authorList>
            <person name="Fulton L."/>
            <person name="Clifton S."/>
            <person name="Fulton B."/>
            <person name="Xu J."/>
            <person name="Minx P."/>
            <person name="Mardis E.R."/>
            <person name="Wilson R.K."/>
        </authorList>
    </citation>
    <scope>NUCLEOTIDE SEQUENCE [LARGE SCALE GENOMIC DNA]</scope>
    <source>
        <strain evidence="2">ATCC 25986 / DSM 3979 / JCM 10188 / KCTC 3647 / NCTC 11838 / VPI 1003</strain>
    </source>
</reference>